<proteinExistence type="predicted"/>
<dbReference type="PROSITE" id="PS51755">
    <property type="entry name" value="OMPR_PHOB"/>
    <property type="match status" value="1"/>
</dbReference>
<evidence type="ECO:0000313" key="10">
    <source>
        <dbReference type="EMBL" id="PZQ82226.1"/>
    </source>
</evidence>
<evidence type="ECO:0000256" key="7">
    <source>
        <dbReference type="PROSITE-ProRule" id="PRU01091"/>
    </source>
</evidence>
<keyword evidence="3" id="KW-0805">Transcription regulation</keyword>
<organism evidence="10 11">
    <name type="scientific">Ancylobacter novellus</name>
    <name type="common">Thiobacillus novellus</name>
    <dbReference type="NCBI Taxonomy" id="921"/>
    <lineage>
        <taxon>Bacteria</taxon>
        <taxon>Pseudomonadati</taxon>
        <taxon>Pseudomonadota</taxon>
        <taxon>Alphaproteobacteria</taxon>
        <taxon>Hyphomicrobiales</taxon>
        <taxon>Xanthobacteraceae</taxon>
        <taxon>Ancylobacter</taxon>
    </lineage>
</organism>
<comment type="caution">
    <text evidence="10">The sequence shown here is derived from an EMBL/GenBank/DDBJ whole genome shotgun (WGS) entry which is preliminary data.</text>
</comment>
<dbReference type="GO" id="GO:0006355">
    <property type="term" value="P:regulation of DNA-templated transcription"/>
    <property type="evidence" value="ECO:0007669"/>
    <property type="project" value="InterPro"/>
</dbReference>
<dbReference type="SUPFAM" id="SSF52172">
    <property type="entry name" value="CheY-like"/>
    <property type="match status" value="1"/>
</dbReference>
<feature type="domain" description="OmpR/PhoB-type" evidence="9">
    <location>
        <begin position="175"/>
        <end position="276"/>
    </location>
</feature>
<evidence type="ECO:0000256" key="2">
    <source>
        <dbReference type="ARBA" id="ARBA00023012"/>
    </source>
</evidence>
<dbReference type="Gene3D" id="1.10.10.10">
    <property type="entry name" value="Winged helix-like DNA-binding domain superfamily/Winged helix DNA-binding domain"/>
    <property type="match status" value="1"/>
</dbReference>
<dbReference type="AlphaFoldDB" id="A0A2W5QYE9"/>
<evidence type="ECO:0000256" key="3">
    <source>
        <dbReference type="ARBA" id="ARBA00023015"/>
    </source>
</evidence>
<dbReference type="GO" id="GO:0005829">
    <property type="term" value="C:cytosol"/>
    <property type="evidence" value="ECO:0007669"/>
    <property type="project" value="TreeGrafter"/>
</dbReference>
<keyword evidence="1 6" id="KW-0597">Phosphoprotein</keyword>
<dbReference type="EMBL" id="QFQD01000034">
    <property type="protein sequence ID" value="PZQ82226.1"/>
    <property type="molecule type" value="Genomic_DNA"/>
</dbReference>
<dbReference type="Gene3D" id="3.40.50.2300">
    <property type="match status" value="1"/>
</dbReference>
<evidence type="ECO:0000259" key="9">
    <source>
        <dbReference type="PROSITE" id="PS51755"/>
    </source>
</evidence>
<gene>
    <name evidence="10" type="ORF">DI549_11810</name>
</gene>
<dbReference type="GO" id="GO:0032993">
    <property type="term" value="C:protein-DNA complex"/>
    <property type="evidence" value="ECO:0007669"/>
    <property type="project" value="TreeGrafter"/>
</dbReference>
<evidence type="ECO:0000256" key="6">
    <source>
        <dbReference type="PROSITE-ProRule" id="PRU00169"/>
    </source>
</evidence>
<dbReference type="InterPro" id="IPR036388">
    <property type="entry name" value="WH-like_DNA-bd_sf"/>
</dbReference>
<dbReference type="InterPro" id="IPR011006">
    <property type="entry name" value="CheY-like_superfamily"/>
</dbReference>
<dbReference type="SMART" id="SM00448">
    <property type="entry name" value="REC"/>
    <property type="match status" value="1"/>
</dbReference>
<dbReference type="InterPro" id="IPR016032">
    <property type="entry name" value="Sig_transdc_resp-reg_C-effctor"/>
</dbReference>
<sequence>MRATAAAASRSGCRNGCLRRQPVRPRMPARRTRRPAAAWREEAEVTIRVLIIEDDVDLRDSLQAYLATTGCQVRVLGDARSVDETLLAFPADIVLLDVNLPVMDGFAAAVHLRQNRPETGIIMLTGRTLRDDRLRGLTEGADHYVTKPVDPQELELLIRNLARRLPRPAAPPAEEPARAVAGHWTFPTSRWVITSPAGISIALSAAEHHLLDRLTAQAGKPVPREELVADTRRPSDDALGRGLDLVVFRLRRKVEMLTDDALPVASARGIGYVFTSPVIREEDAAAGGGHGARD</sequence>
<evidence type="ECO:0000256" key="5">
    <source>
        <dbReference type="ARBA" id="ARBA00023163"/>
    </source>
</evidence>
<reference evidence="10 11" key="1">
    <citation type="submission" date="2017-08" db="EMBL/GenBank/DDBJ databases">
        <title>Infants hospitalized years apart are colonized by the same room-sourced microbial strains.</title>
        <authorList>
            <person name="Brooks B."/>
            <person name="Olm M.R."/>
            <person name="Firek B.A."/>
            <person name="Baker R."/>
            <person name="Thomas B.C."/>
            <person name="Morowitz M.J."/>
            <person name="Banfield J.F."/>
        </authorList>
    </citation>
    <scope>NUCLEOTIDE SEQUENCE [LARGE SCALE GENOMIC DNA]</scope>
    <source>
        <strain evidence="10">S2_005_001_R2_27</strain>
    </source>
</reference>
<dbReference type="Proteomes" id="UP000248887">
    <property type="component" value="Unassembled WGS sequence"/>
</dbReference>
<dbReference type="SMART" id="SM00862">
    <property type="entry name" value="Trans_reg_C"/>
    <property type="match status" value="1"/>
</dbReference>
<feature type="modified residue" description="4-aspartylphosphate" evidence="6">
    <location>
        <position position="97"/>
    </location>
</feature>
<dbReference type="PANTHER" id="PTHR48111:SF1">
    <property type="entry name" value="TWO-COMPONENT RESPONSE REGULATOR ORR33"/>
    <property type="match status" value="1"/>
</dbReference>
<feature type="domain" description="Response regulatory" evidence="8">
    <location>
        <begin position="48"/>
        <end position="162"/>
    </location>
</feature>
<dbReference type="InterPro" id="IPR001867">
    <property type="entry name" value="OmpR/PhoB-type_DNA-bd"/>
</dbReference>
<evidence type="ECO:0000256" key="4">
    <source>
        <dbReference type="ARBA" id="ARBA00023125"/>
    </source>
</evidence>
<keyword evidence="5" id="KW-0804">Transcription</keyword>
<dbReference type="SUPFAM" id="SSF46894">
    <property type="entry name" value="C-terminal effector domain of the bipartite response regulators"/>
    <property type="match status" value="1"/>
</dbReference>
<dbReference type="PANTHER" id="PTHR48111">
    <property type="entry name" value="REGULATOR OF RPOS"/>
    <property type="match status" value="1"/>
</dbReference>
<evidence type="ECO:0000313" key="11">
    <source>
        <dbReference type="Proteomes" id="UP000248887"/>
    </source>
</evidence>
<dbReference type="Pfam" id="PF00486">
    <property type="entry name" value="Trans_reg_C"/>
    <property type="match status" value="1"/>
</dbReference>
<accession>A0A2W5QYE9</accession>
<name>A0A2W5QYE9_ANCNO</name>
<dbReference type="InterPro" id="IPR001789">
    <property type="entry name" value="Sig_transdc_resp-reg_receiver"/>
</dbReference>
<keyword evidence="4 7" id="KW-0238">DNA-binding</keyword>
<dbReference type="GO" id="GO:0000156">
    <property type="term" value="F:phosphorelay response regulator activity"/>
    <property type="evidence" value="ECO:0007669"/>
    <property type="project" value="TreeGrafter"/>
</dbReference>
<evidence type="ECO:0000256" key="1">
    <source>
        <dbReference type="ARBA" id="ARBA00022553"/>
    </source>
</evidence>
<keyword evidence="2" id="KW-0902">Two-component regulatory system</keyword>
<dbReference type="GO" id="GO:0000976">
    <property type="term" value="F:transcription cis-regulatory region binding"/>
    <property type="evidence" value="ECO:0007669"/>
    <property type="project" value="TreeGrafter"/>
</dbReference>
<feature type="DNA-binding region" description="OmpR/PhoB-type" evidence="7">
    <location>
        <begin position="175"/>
        <end position="276"/>
    </location>
</feature>
<dbReference type="InterPro" id="IPR039420">
    <property type="entry name" value="WalR-like"/>
</dbReference>
<dbReference type="CDD" id="cd17574">
    <property type="entry name" value="REC_OmpR"/>
    <property type="match status" value="1"/>
</dbReference>
<dbReference type="PROSITE" id="PS50110">
    <property type="entry name" value="RESPONSE_REGULATORY"/>
    <property type="match status" value="1"/>
</dbReference>
<dbReference type="Pfam" id="PF00072">
    <property type="entry name" value="Response_reg"/>
    <property type="match status" value="1"/>
</dbReference>
<protein>
    <submittedName>
        <fullName evidence="10">DNA-binding response regulator</fullName>
    </submittedName>
</protein>
<evidence type="ECO:0000259" key="8">
    <source>
        <dbReference type="PROSITE" id="PS50110"/>
    </source>
</evidence>